<dbReference type="InterPro" id="IPR022742">
    <property type="entry name" value="Hydrolase_4"/>
</dbReference>
<dbReference type="GO" id="GO:0016787">
    <property type="term" value="F:hydrolase activity"/>
    <property type="evidence" value="ECO:0007669"/>
    <property type="project" value="UniProtKB-KW"/>
</dbReference>
<dbReference type="STRING" id="343874.GCA_000805695_03256"/>
<accession>A0A376J4R1</accession>
<dbReference type="EMBL" id="UFXS01000002">
    <property type="protein sequence ID" value="STE54663.1"/>
    <property type="molecule type" value="Genomic_DNA"/>
</dbReference>
<dbReference type="InterPro" id="IPR017208">
    <property type="entry name" value="UCP037442_abhydr"/>
</dbReference>
<evidence type="ECO:0000313" key="2">
    <source>
        <dbReference type="EMBL" id="STE54663.1"/>
    </source>
</evidence>
<dbReference type="SUPFAM" id="SSF53474">
    <property type="entry name" value="alpha/beta-Hydrolases"/>
    <property type="match status" value="1"/>
</dbReference>
<evidence type="ECO:0000313" key="3">
    <source>
        <dbReference type="Proteomes" id="UP000254737"/>
    </source>
</evidence>
<dbReference type="PIRSF" id="PIRSF037442">
    <property type="entry name" value="UCP037442_abhydr"/>
    <property type="match status" value="1"/>
</dbReference>
<dbReference type="PANTHER" id="PTHR11614">
    <property type="entry name" value="PHOSPHOLIPASE-RELATED"/>
    <property type="match status" value="1"/>
</dbReference>
<dbReference type="RefSeq" id="WP_115002184.1">
    <property type="nucleotide sequence ID" value="NZ_UFXS01000002.1"/>
</dbReference>
<dbReference type="InterPro" id="IPR051044">
    <property type="entry name" value="MAG_DAG_Lipase"/>
</dbReference>
<name>A0A376J4R1_9FLAO</name>
<dbReference type="Proteomes" id="UP000254737">
    <property type="component" value="Unassembled WGS sequence"/>
</dbReference>
<dbReference type="InterPro" id="IPR029058">
    <property type="entry name" value="AB_hydrolase_fold"/>
</dbReference>
<proteinExistence type="predicted"/>
<reference evidence="2 3" key="1">
    <citation type="submission" date="2018-06" db="EMBL/GenBank/DDBJ databases">
        <authorList>
            <consortium name="Pathogen Informatics"/>
            <person name="Doyle S."/>
        </authorList>
    </citation>
    <scope>NUCLEOTIDE SEQUENCE [LARGE SCALE GENOMIC DNA]</scope>
    <source>
        <strain evidence="2 3">NCTC13456</strain>
    </source>
</reference>
<dbReference type="AlphaFoldDB" id="A0A376J4R1"/>
<dbReference type="Pfam" id="PF12146">
    <property type="entry name" value="Hydrolase_4"/>
    <property type="match status" value="1"/>
</dbReference>
<organism evidence="2 3">
    <name type="scientific">Empedobacter falsenii</name>
    <dbReference type="NCBI Taxonomy" id="343874"/>
    <lineage>
        <taxon>Bacteria</taxon>
        <taxon>Pseudomonadati</taxon>
        <taxon>Bacteroidota</taxon>
        <taxon>Flavobacteriia</taxon>
        <taxon>Flavobacteriales</taxon>
        <taxon>Weeksellaceae</taxon>
        <taxon>Empedobacter</taxon>
    </lineage>
</organism>
<keyword evidence="2" id="KW-0378">Hydrolase</keyword>
<sequence length="281" mass="32347">MKTFQIDTSDGFKIAVTSFGENNATKKIIVISSAIGVKQTFYAKYATYLANKGYLVFTYDYRGIGDSKPKKLKDFEAHFTDWANKDFLGLTQYIEEFYPNHEKFLIGHSIGGIMIGLTRAYKVYDKIVTIGSQYGYIKNFHQKDKPKVNFFFRIAIPILSAFYGFFPSQKVGMGEPIPIGIAKDWRKLILNETSILGYADETQNLYDEITKPVLIISLDDDFMATPKSVDLFAQFVLKNAKKKRLNIIPKEYGLNEIGHLDFFREKNKTEIWHIPLDYIEE</sequence>
<feature type="domain" description="Serine aminopeptidase S33" evidence="1">
    <location>
        <begin position="25"/>
        <end position="115"/>
    </location>
</feature>
<dbReference type="Gene3D" id="3.40.50.1820">
    <property type="entry name" value="alpha/beta hydrolase"/>
    <property type="match status" value="1"/>
</dbReference>
<gene>
    <name evidence="2" type="ORF">NCTC13456_03455</name>
</gene>
<evidence type="ECO:0000259" key="1">
    <source>
        <dbReference type="Pfam" id="PF12146"/>
    </source>
</evidence>
<protein>
    <submittedName>
        <fullName evidence="2">Predicted hydrolase of the alpha/beta-hydrolase fold</fullName>
    </submittedName>
</protein>